<keyword evidence="2" id="KW-1185">Reference proteome</keyword>
<name>A0AAN5CUD2_9BILA</name>
<reference evidence="2" key="1">
    <citation type="submission" date="2022-10" db="EMBL/GenBank/DDBJ databases">
        <title>Genome assembly of Pristionchus species.</title>
        <authorList>
            <person name="Yoshida K."/>
            <person name="Sommer R.J."/>
        </authorList>
    </citation>
    <scope>NUCLEOTIDE SEQUENCE [LARGE SCALE GENOMIC DNA]</scope>
    <source>
        <strain evidence="2">RS5460</strain>
    </source>
</reference>
<proteinExistence type="predicted"/>
<dbReference type="EMBL" id="BTRK01000005">
    <property type="protein sequence ID" value="GMR50993.1"/>
    <property type="molecule type" value="Genomic_DNA"/>
</dbReference>
<evidence type="ECO:0000313" key="2">
    <source>
        <dbReference type="Proteomes" id="UP001328107"/>
    </source>
</evidence>
<dbReference type="AlphaFoldDB" id="A0AAN5CUD2"/>
<sequence length="99" mass="11245">YEEFSSSPSSFLARMRRGVFSFMSRQARKLKRHIFGFSEEATAHSITVDRNSGADKWVNRVIGKASATPPSIFSRVPWDDFVDADRLEITTTTTKKPDD</sequence>
<protein>
    <submittedName>
        <fullName evidence="1">Uncharacterized protein</fullName>
    </submittedName>
</protein>
<organism evidence="1 2">
    <name type="scientific">Pristionchus mayeri</name>
    <dbReference type="NCBI Taxonomy" id="1317129"/>
    <lineage>
        <taxon>Eukaryota</taxon>
        <taxon>Metazoa</taxon>
        <taxon>Ecdysozoa</taxon>
        <taxon>Nematoda</taxon>
        <taxon>Chromadorea</taxon>
        <taxon>Rhabditida</taxon>
        <taxon>Rhabditina</taxon>
        <taxon>Diplogasteromorpha</taxon>
        <taxon>Diplogasteroidea</taxon>
        <taxon>Neodiplogasteridae</taxon>
        <taxon>Pristionchus</taxon>
    </lineage>
</organism>
<evidence type="ECO:0000313" key="1">
    <source>
        <dbReference type="EMBL" id="GMR50993.1"/>
    </source>
</evidence>
<accession>A0AAN5CUD2</accession>
<feature type="non-terminal residue" evidence="1">
    <location>
        <position position="99"/>
    </location>
</feature>
<comment type="caution">
    <text evidence="1">The sequence shown here is derived from an EMBL/GenBank/DDBJ whole genome shotgun (WGS) entry which is preliminary data.</text>
</comment>
<dbReference type="Proteomes" id="UP001328107">
    <property type="component" value="Unassembled WGS sequence"/>
</dbReference>
<feature type="non-terminal residue" evidence="1">
    <location>
        <position position="1"/>
    </location>
</feature>
<gene>
    <name evidence="1" type="ORF">PMAYCL1PPCAC_21188</name>
</gene>